<dbReference type="Gene3D" id="1.25.40.80">
    <property type="match status" value="1"/>
</dbReference>
<keyword evidence="2 5" id="KW-0285">Flavoprotein</keyword>
<proteinExistence type="inferred from homology"/>
<dbReference type="InterPro" id="IPR002081">
    <property type="entry name" value="Cryptochrome/DNA_photolyase_1"/>
</dbReference>
<dbReference type="InterPro" id="IPR014729">
    <property type="entry name" value="Rossmann-like_a/b/a_fold"/>
</dbReference>
<protein>
    <submittedName>
        <fullName evidence="9">Deoxyribodipyrimidine photo-lyase</fullName>
    </submittedName>
</protein>
<feature type="site" description="Electron transfer via tryptophanyl radical" evidence="6">
    <location>
        <position position="363"/>
    </location>
</feature>
<dbReference type="PROSITE" id="PS00691">
    <property type="entry name" value="DNA_PHOTOLYASES_1_2"/>
    <property type="match status" value="1"/>
</dbReference>
<comment type="caution">
    <text evidence="9">The sequence shown here is derived from an EMBL/GenBank/DDBJ whole genome shotgun (WGS) entry which is preliminary data.</text>
</comment>
<keyword evidence="4 7" id="KW-0157">Chromophore</keyword>
<dbReference type="PROSITE" id="PS00394">
    <property type="entry name" value="DNA_PHOTOLYASES_1_1"/>
    <property type="match status" value="1"/>
</dbReference>
<evidence type="ECO:0000256" key="2">
    <source>
        <dbReference type="ARBA" id="ARBA00022630"/>
    </source>
</evidence>
<dbReference type="GO" id="GO:0009416">
    <property type="term" value="P:response to light stimulus"/>
    <property type="evidence" value="ECO:0007669"/>
    <property type="project" value="TreeGrafter"/>
</dbReference>
<dbReference type="InterPro" id="IPR006050">
    <property type="entry name" value="DNA_photolyase_N"/>
</dbReference>
<feature type="binding site" evidence="5">
    <location>
        <begin position="225"/>
        <end position="229"/>
    </location>
    <ligand>
        <name>FAD</name>
        <dbReference type="ChEBI" id="CHEBI:57692"/>
    </ligand>
</feature>
<keyword evidence="3 5" id="KW-0274">FAD</keyword>
<dbReference type="GO" id="GO:0003677">
    <property type="term" value="F:DNA binding"/>
    <property type="evidence" value="ECO:0007669"/>
    <property type="project" value="TreeGrafter"/>
</dbReference>
<dbReference type="SUPFAM" id="SSF48173">
    <property type="entry name" value="Cryptochrome/photolyase FAD-binding domain"/>
    <property type="match status" value="1"/>
</dbReference>
<dbReference type="GO" id="GO:0006139">
    <property type="term" value="P:nucleobase-containing compound metabolic process"/>
    <property type="evidence" value="ECO:0007669"/>
    <property type="project" value="UniProtKB-ARBA"/>
</dbReference>
<dbReference type="InterPro" id="IPR005101">
    <property type="entry name" value="Cryptochr/Photolyase_FAD-bd"/>
</dbReference>
<dbReference type="PRINTS" id="PR00147">
    <property type="entry name" value="DNAPHOTLYASE"/>
</dbReference>
<comment type="similarity">
    <text evidence="7">Belongs to the DNA photolyase family.</text>
</comment>
<dbReference type="PANTHER" id="PTHR11455">
    <property type="entry name" value="CRYPTOCHROME"/>
    <property type="match status" value="1"/>
</dbReference>
<dbReference type="RefSeq" id="WP_200107353.1">
    <property type="nucleotide sequence ID" value="NZ_JAEHFV010000009.1"/>
</dbReference>
<dbReference type="Gene3D" id="1.10.579.10">
    <property type="entry name" value="DNA Cyclobutane Dipyrimidine Photolyase, subunit A, domain 3"/>
    <property type="match status" value="1"/>
</dbReference>
<dbReference type="SUPFAM" id="SSF52425">
    <property type="entry name" value="Cryptochrome/photolyase, N-terminal domain"/>
    <property type="match status" value="1"/>
</dbReference>
<dbReference type="GO" id="GO:0003904">
    <property type="term" value="F:deoxyribodipyrimidine photo-lyase activity"/>
    <property type="evidence" value="ECO:0007669"/>
    <property type="project" value="TreeGrafter"/>
</dbReference>
<keyword evidence="10" id="KW-1185">Reference proteome</keyword>
<evidence type="ECO:0000256" key="5">
    <source>
        <dbReference type="PIRSR" id="PIRSR602081-1"/>
    </source>
</evidence>
<comment type="cofactor">
    <cofactor evidence="5">
        <name>FAD</name>
        <dbReference type="ChEBI" id="CHEBI:57692"/>
    </cofactor>
    <text evidence="5">Binds 1 FAD per subunit.</text>
</comment>
<feature type="site" description="Electron transfer via tryptophanyl radical" evidence="6">
    <location>
        <position position="287"/>
    </location>
</feature>
<dbReference type="GO" id="GO:0071949">
    <property type="term" value="F:FAD binding"/>
    <property type="evidence" value="ECO:0007669"/>
    <property type="project" value="TreeGrafter"/>
</dbReference>
<feature type="binding site" evidence="5">
    <location>
        <begin position="256"/>
        <end position="263"/>
    </location>
    <ligand>
        <name>FAD</name>
        <dbReference type="ChEBI" id="CHEBI:57692"/>
    </ligand>
</feature>
<sequence length="435" mass="50978">MSRQKVSFFWFRRDLRWEDNTALWHALQSEFRVIPLFIFDTAILNELPQNDARVTFIYQTLQNLHQQLLPFQSSILIQKGTVLEVWNSLLEEFDIQGLFFNKDYEPFALERDSAVLKLFSEKGIPVESYKDHVIFEENDIVKSDGLPYTVYTPYKNKWLTEFELQKNKLQPLPPISFDNFYKNSFEFPSLESIGFTKSTIQVQKPNLSNITYYHQTRDFPALDTTSYLSPHLRFGTVSICKLALWAVQKNVTFLSELIWREFFIQILFHFPNSVHQNFKSAYDGIQWRNNESEFKQWCQGNTGYPLVDAGMRQLNQTGYMHNRVRMVVASFLCKHLLINWQWGEAYFAEKLLDFELASNVGNWQWAAGTGCDAAPYFRVFNPEIQQQKFDPKGVYIRKWIPEFDLGYAAPMVAHAFARDRAIATYKAGIILKTGN</sequence>
<evidence type="ECO:0000256" key="3">
    <source>
        <dbReference type="ARBA" id="ARBA00022827"/>
    </source>
</evidence>
<dbReference type="GO" id="GO:0006950">
    <property type="term" value="P:response to stress"/>
    <property type="evidence" value="ECO:0007669"/>
    <property type="project" value="UniProtKB-ARBA"/>
</dbReference>
<comment type="cofactor">
    <cofactor evidence="1">
        <name>(6R)-5,10-methylene-5,6,7,8-tetrahydrofolate</name>
        <dbReference type="ChEBI" id="CHEBI:15636"/>
    </cofactor>
</comment>
<dbReference type="AlphaFoldDB" id="A0A934PP90"/>
<evidence type="ECO:0000259" key="8">
    <source>
        <dbReference type="PROSITE" id="PS51645"/>
    </source>
</evidence>
<evidence type="ECO:0000313" key="10">
    <source>
        <dbReference type="Proteomes" id="UP000609172"/>
    </source>
</evidence>
<accession>A0A934PP90</accession>
<evidence type="ECO:0000313" key="9">
    <source>
        <dbReference type="EMBL" id="MBK0371227.1"/>
    </source>
</evidence>
<dbReference type="EMBL" id="JAEHFV010000009">
    <property type="protein sequence ID" value="MBK0371227.1"/>
    <property type="molecule type" value="Genomic_DNA"/>
</dbReference>
<dbReference type="Gene3D" id="3.40.50.620">
    <property type="entry name" value="HUPs"/>
    <property type="match status" value="1"/>
</dbReference>
<feature type="site" description="Electron transfer via tryptophanyl radical" evidence="6">
    <location>
        <position position="340"/>
    </location>
</feature>
<dbReference type="Pfam" id="PF03441">
    <property type="entry name" value="FAD_binding_7"/>
    <property type="match status" value="1"/>
</dbReference>
<dbReference type="InterPro" id="IPR036134">
    <property type="entry name" value="Crypto/Photolyase_FAD-like_sf"/>
</dbReference>
<dbReference type="PANTHER" id="PTHR11455:SF9">
    <property type="entry name" value="CRYPTOCHROME CIRCADIAN CLOCK 5 ISOFORM X1"/>
    <property type="match status" value="1"/>
</dbReference>
<evidence type="ECO:0000256" key="1">
    <source>
        <dbReference type="ARBA" id="ARBA00001932"/>
    </source>
</evidence>
<organism evidence="9 10">
    <name type="scientific">Flavobacterium agrisoli</name>
    <dbReference type="NCBI Taxonomy" id="2793066"/>
    <lineage>
        <taxon>Bacteria</taxon>
        <taxon>Pseudomonadati</taxon>
        <taxon>Bacteroidota</taxon>
        <taxon>Flavobacteriia</taxon>
        <taxon>Flavobacteriales</taxon>
        <taxon>Flavobacteriaceae</taxon>
        <taxon>Flavobacterium</taxon>
    </lineage>
</organism>
<feature type="binding site" evidence="5">
    <location>
        <position position="253"/>
    </location>
    <ligand>
        <name>FAD</name>
        <dbReference type="ChEBI" id="CHEBI:57692"/>
    </ligand>
</feature>
<dbReference type="InterPro" id="IPR018394">
    <property type="entry name" value="DNA_photolyase_1_CS_C"/>
</dbReference>
<name>A0A934PP90_9FLAO</name>
<gene>
    <name evidence="9" type="ORF">I5M07_15460</name>
</gene>
<feature type="domain" description="Photolyase/cryptochrome alpha/beta" evidence="8">
    <location>
        <begin position="5"/>
        <end position="134"/>
    </location>
</feature>
<reference evidence="9" key="1">
    <citation type="submission" date="2020-12" db="EMBL/GenBank/DDBJ databases">
        <title>Bacterial novel species Flavobacterium sp. SE-1-e isolated from soil.</title>
        <authorList>
            <person name="Jung H.-Y."/>
        </authorList>
    </citation>
    <scope>NUCLEOTIDE SEQUENCE</scope>
    <source>
        <strain evidence="9">SE-1-e</strain>
    </source>
</reference>
<feature type="binding site" evidence="5">
    <location>
        <position position="213"/>
    </location>
    <ligand>
        <name>FAD</name>
        <dbReference type="ChEBI" id="CHEBI:57692"/>
    </ligand>
</feature>
<evidence type="ECO:0000256" key="4">
    <source>
        <dbReference type="ARBA" id="ARBA00022991"/>
    </source>
</evidence>
<evidence type="ECO:0000256" key="7">
    <source>
        <dbReference type="RuleBase" id="RU004182"/>
    </source>
</evidence>
<dbReference type="InterPro" id="IPR036155">
    <property type="entry name" value="Crypto/Photolyase_N_sf"/>
</dbReference>
<evidence type="ECO:0000256" key="6">
    <source>
        <dbReference type="PIRSR" id="PIRSR602081-2"/>
    </source>
</evidence>
<dbReference type="Proteomes" id="UP000609172">
    <property type="component" value="Unassembled WGS sequence"/>
</dbReference>
<dbReference type="Pfam" id="PF00875">
    <property type="entry name" value="DNA_photolyase"/>
    <property type="match status" value="1"/>
</dbReference>
<dbReference type="PROSITE" id="PS51645">
    <property type="entry name" value="PHR_CRY_ALPHA_BETA"/>
    <property type="match status" value="1"/>
</dbReference>